<evidence type="ECO:0000313" key="1">
    <source>
        <dbReference type="EMBL" id="WZW56632.1"/>
    </source>
</evidence>
<accession>A0ABZ3BQ55</accession>
<dbReference type="Proteomes" id="UP001484179">
    <property type="component" value="Chromosome 2"/>
</dbReference>
<dbReference type="EMBL" id="CP150850">
    <property type="protein sequence ID" value="WZW56632.1"/>
    <property type="molecule type" value="Genomic_DNA"/>
</dbReference>
<protein>
    <submittedName>
        <fullName evidence="1">Uncharacterized protein</fullName>
    </submittedName>
</protein>
<proteinExistence type="predicted"/>
<name>A0ABZ3BQ55_BURPY</name>
<organism evidence="1 2">
    <name type="scientific">Burkholderia pyrrocinia</name>
    <name type="common">Pseudomonas pyrrocinia</name>
    <dbReference type="NCBI Taxonomy" id="60550"/>
    <lineage>
        <taxon>Bacteria</taxon>
        <taxon>Pseudomonadati</taxon>
        <taxon>Pseudomonadota</taxon>
        <taxon>Betaproteobacteria</taxon>
        <taxon>Burkholderiales</taxon>
        <taxon>Burkholderiaceae</taxon>
        <taxon>Burkholderia</taxon>
        <taxon>Burkholderia cepacia complex</taxon>
    </lineage>
</organism>
<reference evidence="1 2" key="1">
    <citation type="submission" date="2024-04" db="EMBL/GenBank/DDBJ databases">
        <title>Biological Control Activity of Plant Growth Promoting Rhizobacteria Burkholderia pyrrocinia BX1 against Tobacco black shank Introduction Tobacco black shank (TBS) caused by the oomycete Phytophthora. nicotianae (P. nicotianae) has become a destructive soil.</title>
        <authorList>
            <person name="Liu X."/>
            <person name="Shu C."/>
        </authorList>
    </citation>
    <scope>NUCLEOTIDE SEQUENCE [LARGE SCALE GENOMIC DNA]</scope>
    <source>
        <strain evidence="1 2">BX1</strain>
    </source>
</reference>
<sequence length="135" mass="14605">MALSIENAKKFFGSLYDRSHAPDLDHFEAASLRLVASVENSDAVPTKDLAAGDKALALLMLNHIMTSPGVDQKQKAALSAAALLNIKAEMVGRFTELFPNMTVDELTRAAEKAGYHVEILEPRVAANMPRSVIGR</sequence>
<dbReference type="RefSeq" id="WP_342310490.1">
    <property type="nucleotide sequence ID" value="NZ_CP150850.1"/>
</dbReference>
<gene>
    <name evidence="1" type="ORF">WN985_29385</name>
</gene>
<keyword evidence="2" id="KW-1185">Reference proteome</keyword>
<evidence type="ECO:0000313" key="2">
    <source>
        <dbReference type="Proteomes" id="UP001484179"/>
    </source>
</evidence>